<feature type="compositionally biased region" description="Acidic residues" evidence="2">
    <location>
        <begin position="671"/>
        <end position="681"/>
    </location>
</feature>
<dbReference type="PANTHER" id="PTHR13561:SF20">
    <property type="entry name" value="DNA TOPOISOMERASE 2-BINDING PROTEIN 1"/>
    <property type="match status" value="1"/>
</dbReference>
<protein>
    <recommendedName>
        <fullName evidence="3">BRCT domain-containing protein</fullName>
    </recommendedName>
</protein>
<evidence type="ECO:0000313" key="4">
    <source>
        <dbReference type="EMBL" id="KAK0752930.1"/>
    </source>
</evidence>
<feature type="compositionally biased region" description="Low complexity" evidence="2">
    <location>
        <begin position="755"/>
        <end position="772"/>
    </location>
</feature>
<dbReference type="CDD" id="cd18433">
    <property type="entry name" value="BRCT_Rad4_rpt3"/>
    <property type="match status" value="1"/>
</dbReference>
<dbReference type="Proteomes" id="UP001172155">
    <property type="component" value="Unassembled WGS sequence"/>
</dbReference>
<feature type="compositionally biased region" description="Basic and acidic residues" evidence="2">
    <location>
        <begin position="703"/>
        <end position="717"/>
    </location>
</feature>
<dbReference type="EMBL" id="JAUKUD010000001">
    <property type="protein sequence ID" value="KAK0752930.1"/>
    <property type="molecule type" value="Genomic_DNA"/>
</dbReference>
<name>A0AA40F837_9PEZI</name>
<organism evidence="4 5">
    <name type="scientific">Schizothecium vesticola</name>
    <dbReference type="NCBI Taxonomy" id="314040"/>
    <lineage>
        <taxon>Eukaryota</taxon>
        <taxon>Fungi</taxon>
        <taxon>Dikarya</taxon>
        <taxon>Ascomycota</taxon>
        <taxon>Pezizomycotina</taxon>
        <taxon>Sordariomycetes</taxon>
        <taxon>Sordariomycetidae</taxon>
        <taxon>Sordariales</taxon>
        <taxon>Schizotheciaceae</taxon>
        <taxon>Schizothecium</taxon>
    </lineage>
</organism>
<dbReference type="GO" id="GO:0033314">
    <property type="term" value="P:mitotic DNA replication checkpoint signaling"/>
    <property type="evidence" value="ECO:0007669"/>
    <property type="project" value="TreeGrafter"/>
</dbReference>
<dbReference type="GO" id="GO:0007095">
    <property type="term" value="P:mitotic G2 DNA damage checkpoint signaling"/>
    <property type="evidence" value="ECO:0007669"/>
    <property type="project" value="TreeGrafter"/>
</dbReference>
<dbReference type="SUPFAM" id="SSF52113">
    <property type="entry name" value="BRCT domain"/>
    <property type="match status" value="4"/>
</dbReference>
<dbReference type="InterPro" id="IPR036420">
    <property type="entry name" value="BRCT_dom_sf"/>
</dbReference>
<dbReference type="Pfam" id="PF12738">
    <property type="entry name" value="PTCB-BRCT"/>
    <property type="match status" value="2"/>
</dbReference>
<reference evidence="4" key="1">
    <citation type="submission" date="2023-06" db="EMBL/GenBank/DDBJ databases">
        <title>Genome-scale phylogeny and comparative genomics of the fungal order Sordariales.</title>
        <authorList>
            <consortium name="Lawrence Berkeley National Laboratory"/>
            <person name="Hensen N."/>
            <person name="Bonometti L."/>
            <person name="Westerberg I."/>
            <person name="Brannstrom I.O."/>
            <person name="Guillou S."/>
            <person name="Cros-Aarteil S."/>
            <person name="Calhoun S."/>
            <person name="Haridas S."/>
            <person name="Kuo A."/>
            <person name="Mondo S."/>
            <person name="Pangilinan J."/>
            <person name="Riley R."/>
            <person name="LaButti K."/>
            <person name="Andreopoulos B."/>
            <person name="Lipzen A."/>
            <person name="Chen C."/>
            <person name="Yanf M."/>
            <person name="Daum C."/>
            <person name="Ng V."/>
            <person name="Clum A."/>
            <person name="Steindorff A."/>
            <person name="Ohm R."/>
            <person name="Martin F."/>
            <person name="Silar P."/>
            <person name="Natvig D."/>
            <person name="Lalanne C."/>
            <person name="Gautier V."/>
            <person name="Ament-velasquez S.L."/>
            <person name="Kruys A."/>
            <person name="Hutchinson M.I."/>
            <person name="Powell A.J."/>
            <person name="Barry K."/>
            <person name="Miller A.N."/>
            <person name="Grigoriev I.V."/>
            <person name="Debuchy R."/>
            <person name="Gladieux P."/>
            <person name="Thoren M.H."/>
            <person name="Johannesson H."/>
        </authorList>
    </citation>
    <scope>NUCLEOTIDE SEQUENCE</scope>
    <source>
        <strain evidence="4">SMH3187-1</strain>
    </source>
</reference>
<comment type="caution">
    <text evidence="4">The sequence shown here is derived from an EMBL/GenBank/DDBJ whole genome shotgun (WGS) entry which is preliminary data.</text>
</comment>
<dbReference type="AlphaFoldDB" id="A0AA40F837"/>
<feature type="domain" description="BRCT" evidence="3">
    <location>
        <begin position="140"/>
        <end position="217"/>
    </location>
</feature>
<feature type="region of interest" description="Disordered" evidence="2">
    <location>
        <begin position="240"/>
        <end position="320"/>
    </location>
</feature>
<feature type="region of interest" description="Disordered" evidence="2">
    <location>
        <begin position="564"/>
        <end position="623"/>
    </location>
</feature>
<evidence type="ECO:0000256" key="1">
    <source>
        <dbReference type="ARBA" id="ARBA00022737"/>
    </source>
</evidence>
<evidence type="ECO:0000313" key="5">
    <source>
        <dbReference type="Proteomes" id="UP001172155"/>
    </source>
</evidence>
<keyword evidence="5" id="KW-1185">Reference proteome</keyword>
<feature type="domain" description="BRCT" evidence="3">
    <location>
        <begin position="16"/>
        <end position="99"/>
    </location>
</feature>
<dbReference type="PROSITE" id="PS50172">
    <property type="entry name" value="BRCT"/>
    <property type="match status" value="3"/>
</dbReference>
<feature type="region of interest" description="Disordered" evidence="2">
    <location>
        <begin position="538"/>
        <end position="557"/>
    </location>
</feature>
<evidence type="ECO:0000256" key="2">
    <source>
        <dbReference type="SAM" id="MobiDB-lite"/>
    </source>
</evidence>
<proteinExistence type="predicted"/>
<feature type="region of interest" description="Disordered" evidence="2">
    <location>
        <begin position="648"/>
        <end position="772"/>
    </location>
</feature>
<dbReference type="GO" id="GO:0006270">
    <property type="term" value="P:DNA replication initiation"/>
    <property type="evidence" value="ECO:0007669"/>
    <property type="project" value="TreeGrafter"/>
</dbReference>
<evidence type="ECO:0000259" key="3">
    <source>
        <dbReference type="PROSITE" id="PS50172"/>
    </source>
</evidence>
<dbReference type="InterPro" id="IPR059215">
    <property type="entry name" value="BRCT2_TopBP1-like"/>
</dbReference>
<gene>
    <name evidence="4" type="ORF">B0T18DRAFT_356722</name>
</gene>
<keyword evidence="1" id="KW-0677">Repeat</keyword>
<dbReference type="CDD" id="cd17731">
    <property type="entry name" value="BRCT_TopBP1_rpt2_like"/>
    <property type="match status" value="1"/>
</dbReference>
<dbReference type="PANTHER" id="PTHR13561">
    <property type="entry name" value="DNA REPLICATION REGULATOR DPB11-RELATED"/>
    <property type="match status" value="1"/>
</dbReference>
<dbReference type="InterPro" id="IPR001357">
    <property type="entry name" value="BRCT_dom"/>
</dbReference>
<dbReference type="SMART" id="SM00292">
    <property type="entry name" value="BRCT"/>
    <property type="match status" value="4"/>
</dbReference>
<dbReference type="Pfam" id="PF00533">
    <property type="entry name" value="BRCT"/>
    <property type="match status" value="1"/>
</dbReference>
<accession>A0AA40F837</accession>
<dbReference type="Gene3D" id="3.40.50.10190">
    <property type="entry name" value="BRCT domain"/>
    <property type="match status" value="4"/>
</dbReference>
<feature type="domain" description="BRCT" evidence="3">
    <location>
        <begin position="443"/>
        <end position="529"/>
    </location>
</feature>
<sequence>MATPPRSPGSDNGQFDSSHPFRGVVICCTSIPPDLRTEIANKTAELGGIHKYDLTPDCTHLIVGEYNTPKYRHVAKDRPDVKPMAAGWVEAVRNRWVEDADIDFDALEAEWQLKTFEASGGDSTTASTLDAERRRLLCCMTGFEDPDVRQEIQAKIESNGGVYTGDLTKRVTHLVVYKAEGRKYQAAKNWGVHTVSIEWVNDSVERGMILEEKCYDPILSPQERGIGAWNRKEIKRVALGKRPRNDSTAAVDEGKRKLRKTASMKLNTQRDNLWGDILGNNKPPEPEPAPPLEPGEDVPHATIPTQPAPTPSFSAVGKSMDTQGTRLSSFGAPQDGMVFASCGFYVHGFSEQKTAVVVNALASLGGLVCHSVDEVTGASGAQLTHRFIVVPQEAPPESHAEFPDNVHIITQFYIERCMHKRYFFNPADHVLGRPFPVFPIPGFESLTICTAGFTGVDLNHMDKALRQLGAKYEERFTADVSLLICPSLSVVRPEKLSLAVNFKVPVVKSEWLWESISSGFISPIEPFLFSDLKQNLTAPKTTKPQKPGPDASKGPLRRTALDGIDADLLPKPLANPPANPKSRRQMDSSGFSVSPNTTTTSKRPPRRRPSHPRPDANDSTTTTHFDTALTHLPTTANDPLSETTLSTLNRAASVSPRKRKPGPARVPSEIPDSDDDDDDDAFASSTIPPPPPVQEDPVLVRRRLAEQKAAERIEISDKLFSSLLGGGGSGPQAKEASPDPAPTTARPRRRREVLGRAVSNVSSAGSSAGGAEALKVVGTVEEGVPSGTQIGYEDPEARKLRGRLLSKMVGGRTSTDGEAGEGEEKLRIGELVEVERKVEGRGGRRSKRR</sequence>